<proteinExistence type="predicted"/>
<evidence type="ECO:0000313" key="1">
    <source>
        <dbReference type="EMBL" id="ASG68289.1"/>
    </source>
</evidence>
<evidence type="ECO:0000313" key="2">
    <source>
        <dbReference type="Proteomes" id="UP000249910"/>
    </source>
</evidence>
<sequence length="123" mass="14281">MGYCGFIGWITGYPEVKTEIKQNLEKMYQGDEFEVTSVSYSDNLKGYNFKATDITRDITNKGSYFPQTNTIWANGFMWSVVLGQWRDIFEPYIKKISNNYLIIGGIMSPEKATDFRKIFIPRC</sequence>
<protein>
    <submittedName>
        <fullName evidence="1">Uncharacterized protein</fullName>
    </submittedName>
</protein>
<gene>
    <name evidence="1" type="ORF">CDV26_07670</name>
</gene>
<keyword evidence="2" id="KW-1185">Reference proteome</keyword>
<dbReference type="EMBL" id="CP022132">
    <property type="protein sequence ID" value="ASG68289.1"/>
    <property type="molecule type" value="Genomic_DNA"/>
</dbReference>
<dbReference type="Proteomes" id="UP000249910">
    <property type="component" value="Chromosome"/>
</dbReference>
<reference evidence="1 2" key="1">
    <citation type="submission" date="2017-06" db="EMBL/GenBank/DDBJ databases">
        <title>Complete genome of Francisella halioticida.</title>
        <authorList>
            <person name="Sjodin A."/>
        </authorList>
    </citation>
    <scope>NUCLEOTIDE SEQUENCE [LARGE SCALE GENOMIC DNA]</scope>
    <source>
        <strain evidence="1 2">DSM 23729</strain>
    </source>
</reference>
<organism evidence="1 2">
    <name type="scientific">Francisella halioticida</name>
    <dbReference type="NCBI Taxonomy" id="549298"/>
    <lineage>
        <taxon>Bacteria</taxon>
        <taxon>Pseudomonadati</taxon>
        <taxon>Pseudomonadota</taxon>
        <taxon>Gammaproteobacteria</taxon>
        <taxon>Thiotrichales</taxon>
        <taxon>Francisellaceae</taxon>
        <taxon>Francisella</taxon>
    </lineage>
</organism>
<dbReference type="RefSeq" id="WP_088772782.1">
    <property type="nucleotide sequence ID" value="NZ_AP023082.1"/>
</dbReference>
<accession>A0ABN5AXR6</accession>
<name>A0ABN5AXR6_9GAMM</name>